<dbReference type="PANTHER" id="PTHR46438:SF2">
    <property type="entry name" value="ALPHA_BETA-HYDROLASES SUPERFAMILY PROTEIN"/>
    <property type="match status" value="1"/>
</dbReference>
<name>A0ABT3L3H7_9CYAN</name>
<dbReference type="Pfam" id="PF00561">
    <property type="entry name" value="Abhydrolase_1"/>
    <property type="match status" value="1"/>
</dbReference>
<protein>
    <submittedName>
        <fullName evidence="2">Alpha/beta fold hydrolase</fullName>
    </submittedName>
</protein>
<dbReference type="GO" id="GO:0016787">
    <property type="term" value="F:hydrolase activity"/>
    <property type="evidence" value="ECO:0007669"/>
    <property type="project" value="UniProtKB-KW"/>
</dbReference>
<dbReference type="Proteomes" id="UP001526426">
    <property type="component" value="Unassembled WGS sequence"/>
</dbReference>
<dbReference type="RefSeq" id="WP_265263763.1">
    <property type="nucleotide sequence ID" value="NZ_JAIHOM010000026.1"/>
</dbReference>
<accession>A0ABT3L3H7</accession>
<keyword evidence="2" id="KW-0378">Hydrolase</keyword>
<feature type="domain" description="AB hydrolase-1" evidence="1">
    <location>
        <begin position="44"/>
        <end position="288"/>
    </location>
</feature>
<dbReference type="PRINTS" id="PR00111">
    <property type="entry name" value="ABHYDROLASE"/>
</dbReference>
<dbReference type="InterPro" id="IPR000639">
    <property type="entry name" value="Epox_hydrolase-like"/>
</dbReference>
<gene>
    <name evidence="2" type="ORF">K4A83_07055</name>
</gene>
<proteinExistence type="predicted"/>
<evidence type="ECO:0000313" key="2">
    <source>
        <dbReference type="EMBL" id="MCW6036030.1"/>
    </source>
</evidence>
<dbReference type="PRINTS" id="PR00412">
    <property type="entry name" value="EPOXHYDRLASE"/>
</dbReference>
<dbReference type="PANTHER" id="PTHR46438">
    <property type="entry name" value="ALPHA/BETA-HYDROLASES SUPERFAMILY PROTEIN"/>
    <property type="match status" value="1"/>
</dbReference>
<evidence type="ECO:0000259" key="1">
    <source>
        <dbReference type="Pfam" id="PF00561"/>
    </source>
</evidence>
<reference evidence="2 3" key="1">
    <citation type="submission" date="2021-08" db="EMBL/GenBank/DDBJ databases">
        <title>Draft genome sequence of Spirulina subsalsa with high tolerance to salinity and hype-accumulation of phycocyanin.</title>
        <authorList>
            <person name="Pei H."/>
            <person name="Jiang L."/>
        </authorList>
    </citation>
    <scope>NUCLEOTIDE SEQUENCE [LARGE SCALE GENOMIC DNA]</scope>
    <source>
        <strain evidence="2 3">FACHB-351</strain>
    </source>
</reference>
<dbReference type="Gene3D" id="3.40.50.1820">
    <property type="entry name" value="alpha/beta hydrolase"/>
    <property type="match status" value="1"/>
</dbReference>
<sequence length="305" mass="34931">MKAEPLKPWHERIGFQRDWIWRGWQVRYSFRRSHSLPPTSPETPLLLIHGFGAALEHWRHNIPILSQKRTVYALDLLGFGASRKAAPNYTVELWVEQIYEFWQTFIGAPIVLVGNSLGSLVCLVAAAHHPEMVKGVVLLNIPDVSVRQEMLPPFVRPVVNRLEGLFGSPPLLVPVFQLLRRRFTIRRWASLAYPHPEAITDELVEILAAPAYDQGAAATFCALFQSIRQPEFSPRLLELFPQISRPILLIWGRQDCMVPFTLSQRFLGKNPHLTFVPLEKVGHCPHDEVPAQFHQVLLPWLEKFA</sequence>
<dbReference type="EMBL" id="JAIHOM010000026">
    <property type="protein sequence ID" value="MCW6036030.1"/>
    <property type="molecule type" value="Genomic_DNA"/>
</dbReference>
<organism evidence="2 3">
    <name type="scientific">Spirulina subsalsa FACHB-351</name>
    <dbReference type="NCBI Taxonomy" id="234711"/>
    <lineage>
        <taxon>Bacteria</taxon>
        <taxon>Bacillati</taxon>
        <taxon>Cyanobacteriota</taxon>
        <taxon>Cyanophyceae</taxon>
        <taxon>Spirulinales</taxon>
        <taxon>Spirulinaceae</taxon>
        <taxon>Spirulina</taxon>
    </lineage>
</organism>
<keyword evidence="3" id="KW-1185">Reference proteome</keyword>
<dbReference type="InterPro" id="IPR000073">
    <property type="entry name" value="AB_hydrolase_1"/>
</dbReference>
<evidence type="ECO:0000313" key="3">
    <source>
        <dbReference type="Proteomes" id="UP001526426"/>
    </source>
</evidence>
<dbReference type="SUPFAM" id="SSF53474">
    <property type="entry name" value="alpha/beta-Hydrolases"/>
    <property type="match status" value="1"/>
</dbReference>
<dbReference type="InterPro" id="IPR029058">
    <property type="entry name" value="AB_hydrolase_fold"/>
</dbReference>
<comment type="caution">
    <text evidence="2">The sequence shown here is derived from an EMBL/GenBank/DDBJ whole genome shotgun (WGS) entry which is preliminary data.</text>
</comment>